<feature type="region of interest" description="Disordered" evidence="1">
    <location>
        <begin position="268"/>
        <end position="287"/>
    </location>
</feature>
<name>A0A368KYD0_9BURK</name>
<proteinExistence type="predicted"/>
<reference evidence="2 3" key="1">
    <citation type="journal article" date="2018" name="Int. J. Syst. Evol. Microbiol.">
        <title>Parvibium lacunae gen. nov., sp. nov., a new member of the family Alcaligenaceae isolated from a freshwater pond.</title>
        <authorList>
            <person name="Chen W.M."/>
            <person name="Xie P.B."/>
            <person name="Hsu M.Y."/>
            <person name="Sheu S.Y."/>
        </authorList>
    </citation>
    <scope>NUCLEOTIDE SEQUENCE [LARGE SCALE GENOMIC DNA]</scope>
    <source>
        <strain evidence="2 3">KMB9</strain>
    </source>
</reference>
<dbReference type="AlphaFoldDB" id="A0A368KYD0"/>
<comment type="caution">
    <text evidence="2">The sequence shown here is derived from an EMBL/GenBank/DDBJ whole genome shotgun (WGS) entry which is preliminary data.</text>
</comment>
<dbReference type="Proteomes" id="UP000252357">
    <property type="component" value="Unassembled WGS sequence"/>
</dbReference>
<evidence type="ECO:0000256" key="1">
    <source>
        <dbReference type="SAM" id="MobiDB-lite"/>
    </source>
</evidence>
<dbReference type="EMBL" id="QPGB01000007">
    <property type="protein sequence ID" value="RCS56457.1"/>
    <property type="molecule type" value="Genomic_DNA"/>
</dbReference>
<evidence type="ECO:0000313" key="2">
    <source>
        <dbReference type="EMBL" id="RCS56457.1"/>
    </source>
</evidence>
<dbReference type="OrthoDB" id="5666689at2"/>
<keyword evidence="3" id="KW-1185">Reference proteome</keyword>
<organism evidence="2 3">
    <name type="scientific">Parvibium lacunae</name>
    <dbReference type="NCBI Taxonomy" id="1888893"/>
    <lineage>
        <taxon>Bacteria</taxon>
        <taxon>Pseudomonadati</taxon>
        <taxon>Pseudomonadota</taxon>
        <taxon>Betaproteobacteria</taxon>
        <taxon>Burkholderiales</taxon>
        <taxon>Alcaligenaceae</taxon>
        <taxon>Parvibium</taxon>
    </lineage>
</organism>
<protein>
    <submittedName>
        <fullName evidence="2">Uncharacterized protein</fullName>
    </submittedName>
</protein>
<accession>A0A368KYD0</accession>
<gene>
    <name evidence="2" type="ORF">DU000_12050</name>
</gene>
<evidence type="ECO:0000313" key="3">
    <source>
        <dbReference type="Proteomes" id="UP000252357"/>
    </source>
</evidence>
<sequence length="287" mass="30579">MPPQAPSEAGLLTFTSNNPALTQPVTDPVNRLKEETLAFFVRRGAQAPEGSLAYRFYGTGYALVGALAPESVPEFMAGAALGPVGSKVGGLGIKQLNRLPVLGADVGEGIAQGIQGSAKYLRDLGVPDWKITPRPYEYGTLNANPLPFSLKRVWSGGNSTTSEFITDLHGAIKQKINVGELAEYKMLDPNAKIGLTGSSATGKVGNPNKATFGQPIDPNKFDLDLFVQSDVLLETYGTKLKAAPVLRQSLVDDFPDLFKGLKPGKDGLSIKFRPTGQQPEGSIMFDD</sequence>
<dbReference type="RefSeq" id="WP_114403666.1">
    <property type="nucleotide sequence ID" value="NZ_QPGB01000007.1"/>
</dbReference>